<comment type="caution">
    <text evidence="1">The sequence shown here is derived from an EMBL/GenBank/DDBJ whole genome shotgun (WGS) entry which is preliminary data.</text>
</comment>
<dbReference type="EMBL" id="CM046106">
    <property type="protein sequence ID" value="KAI8435688.1"/>
    <property type="molecule type" value="Genomic_DNA"/>
</dbReference>
<gene>
    <name evidence="1" type="ORF">MSG28_003944</name>
</gene>
<organism evidence="1 2">
    <name type="scientific">Choristoneura fumiferana</name>
    <name type="common">Spruce budworm moth</name>
    <name type="synonym">Archips fumiferana</name>
    <dbReference type="NCBI Taxonomy" id="7141"/>
    <lineage>
        <taxon>Eukaryota</taxon>
        <taxon>Metazoa</taxon>
        <taxon>Ecdysozoa</taxon>
        <taxon>Arthropoda</taxon>
        <taxon>Hexapoda</taxon>
        <taxon>Insecta</taxon>
        <taxon>Pterygota</taxon>
        <taxon>Neoptera</taxon>
        <taxon>Endopterygota</taxon>
        <taxon>Lepidoptera</taxon>
        <taxon>Glossata</taxon>
        <taxon>Ditrysia</taxon>
        <taxon>Tortricoidea</taxon>
        <taxon>Tortricidae</taxon>
        <taxon>Tortricinae</taxon>
        <taxon>Choristoneura</taxon>
    </lineage>
</organism>
<accession>A0ACC0KGY7</accession>
<dbReference type="Proteomes" id="UP001064048">
    <property type="component" value="Chromosome 6"/>
</dbReference>
<proteinExistence type="predicted"/>
<name>A0ACC0KGY7_CHOFU</name>
<evidence type="ECO:0000313" key="1">
    <source>
        <dbReference type="EMBL" id="KAI8435688.1"/>
    </source>
</evidence>
<protein>
    <submittedName>
        <fullName evidence="1">Uncharacterized protein</fullName>
    </submittedName>
</protein>
<reference evidence="1 2" key="1">
    <citation type="journal article" date="2022" name="Genome Biol. Evol.">
        <title>The Spruce Budworm Genome: Reconstructing the Evolutionary History of Antifreeze Proteins.</title>
        <authorList>
            <person name="Beliveau C."/>
            <person name="Gagne P."/>
            <person name="Picq S."/>
            <person name="Vernygora O."/>
            <person name="Keeling C.I."/>
            <person name="Pinkney K."/>
            <person name="Doucet D."/>
            <person name="Wen F."/>
            <person name="Johnston J.S."/>
            <person name="Maaroufi H."/>
            <person name="Boyle B."/>
            <person name="Laroche J."/>
            <person name="Dewar K."/>
            <person name="Juretic N."/>
            <person name="Blackburn G."/>
            <person name="Nisole A."/>
            <person name="Brunet B."/>
            <person name="Brandao M."/>
            <person name="Lumley L."/>
            <person name="Duan J."/>
            <person name="Quan G."/>
            <person name="Lucarotti C.J."/>
            <person name="Roe A.D."/>
            <person name="Sperling F.A.H."/>
            <person name="Levesque R.C."/>
            <person name="Cusson M."/>
        </authorList>
    </citation>
    <scope>NUCLEOTIDE SEQUENCE [LARGE SCALE GENOMIC DNA]</scope>
    <source>
        <strain evidence="1">Glfc:IPQL:Cfum</strain>
    </source>
</reference>
<keyword evidence="2" id="KW-1185">Reference proteome</keyword>
<evidence type="ECO:0000313" key="2">
    <source>
        <dbReference type="Proteomes" id="UP001064048"/>
    </source>
</evidence>
<sequence>MSQWNNSYAYNQQYQGSGTWNGELGNQFSNQQFYPNAQPTYEPNNQYVNFQEFLSQMQGNNAAAGGSVAFNNAQYQNYPGNQYEYQTAPSPQNPNNYYPPHSNAVSAAEGYQTTAQSHDRNAPDSNYDNHMVFKSNLTPTATEFVPKGMSQVGQSGTVNTNPPDVSIAYNEVSESRRENNAESSWRGKQSSQPSSSRSYDEPKNEQEPKIKLDKESYSSHSYNENKSEQDPRKKPEKDRRRRNNESRNNINNVNNYRESNSQSNEHSGPNDPEGGDSESNSYRDGSRKQSSEYHSRNYDQNSRRNEPNGRNTRRNESSRQYEGSSRKYDNHNQNNESNNKNNDSDRNYDSNERNYSSRNNDSDTRQYDSSSRNYDSGGRNYDNRRRNYESNNRHYEGGNRNNDSNSRSYDASSRNNDSGPARSNTDYNRRGDFNGRDSDYNSRNNDYNNRNEDYNSRNYDSNNRNYETNRGQVKNSKLKNKEPDNRTFYNSSVNQSSQDVRSGRSDRGDSSARNRNWAGSQRVRPTERTDDEQYAKGYLDNQEDRYSRGSRAEAMFSPSRNRHRQVDQGGNSDLTQRERLSEQLDKGTLECLVCCERVRQTDAVWACGNCYHVLHLRCIRKWAMSSIIEGKWRCPACQNTSDEIPSEYRCMCGAVRAPDYQRGAGGAHTCGQACQRARSCPHPCSLPCHPGPCPPCQATVTRKCGCGAETRSVVCSSKLAQLCGRVCERRLACAAHRCAQPCHEGPCEPCTSTVDQVCHCPAAKSRSVPCTAESGGTTSWSCGAECSRVLACGAHVCREPCHAPPCAACRLLPAAVPSCPCGRTKLDPEARKACTDPVPLCGNICAKPLPCGPAGDKHFCKLDCHEGPCPVCPDKTLLPCRCGHSSREVPCAELPQMLDNVFCQKKCNKKLSCGRHRCRASCCAATSHRCGVVCGRLLACQLHRCEQFCHTGHCAPCTRASFEELTCECGAEVILPPVPCGAKRPACSAPCRRPRACPHPPHHACHEGDCPPCVVLTAKRCHGQHEVFKKFRNLLQEEFFAGCHAGNLCLRKAHAKICHKGPCDAGNRATRSGPAAGIRARRLATRERRGARGARGGGLPQRGAVPQAGARHVPVRPPRRRPHLRRQREGPRQNNERIGSFEDARRWFRGPVRSSTSSFHAENAGVRRRCRVEARTRAAGARAADPQPRVSAKLAPRYSDHVRATAAASRLRAQVHDGSRSWCSWPRSDHVRATAPRARLRAASARPAHGAGAAGQEGSTHTHTHTHTSWRPLQRPRARHRRPRARLRAASARPAHGAGAAGQEGSTHTQHTHTQAGAPLQRPRARHRRPRARLRAASARPAHGAGAAGQEAGAPLQRPRARHRRPRARLRAASARPAHGAGAAGQEGSTHTHTHTHTQAGAPLQRPRARHRRPRARLRAASARPAHGAGAAGQEGSTHTHTHTHTQAGAALQRPRARHRRPRARLRAASARPAHGAGAAGQEAGAPLQRPRARHRRPRARLRAASARPAHGAGAAGQEAGAPLQRPRARHRRPRARLRAASARPAHGAGAAGQEGSTHTHTHTHTQAGAALQRPRARHRRPRARLRAASARPAHGAGAAGQEAGAALQRPRARHRRPRARLRAASARPAHGAGAAGQEAGAALQRPRARHRRPRARLRAASARPAHGAGAAGQEGSTHTHTHTHTHKLAPRYSDHVRATRRPRARLRAASARPAHGAGAAGQEVEAEDARSLVPVDELAEASVHPRAVRAVRLRVRRLRRRAQPERRRHRRQGKVMAAGDERAGGAGAGGRQAQGARARRAAVGPRSRLPTRGRRARRRRPTILPRSITSITRLTTSEP</sequence>